<proteinExistence type="predicted"/>
<organism evidence="2 3">
    <name type="scientific">Linum trigynum</name>
    <dbReference type="NCBI Taxonomy" id="586398"/>
    <lineage>
        <taxon>Eukaryota</taxon>
        <taxon>Viridiplantae</taxon>
        <taxon>Streptophyta</taxon>
        <taxon>Embryophyta</taxon>
        <taxon>Tracheophyta</taxon>
        <taxon>Spermatophyta</taxon>
        <taxon>Magnoliopsida</taxon>
        <taxon>eudicotyledons</taxon>
        <taxon>Gunneridae</taxon>
        <taxon>Pentapetalae</taxon>
        <taxon>rosids</taxon>
        <taxon>fabids</taxon>
        <taxon>Malpighiales</taxon>
        <taxon>Linaceae</taxon>
        <taxon>Linum</taxon>
    </lineage>
</organism>
<sequence length="231" mass="25665">MSFRKLQKEDFLTQPTAQNVPCSVSAKRSSALCYLDDEEEGVWRPEIATKVFHEVERTTNSQEEAPDQAEVDRTPPSTSSPELCHVSAKQSMRKNELVGAMGDWSSPTNEAYTFPSTPRTSLVDSLERNKPDIEDSIRAKSLLFTTVNSCQNSFGHIAIECESTPTTNEESIKTMPRSYWDERIELEMPEVETPKSQSTILGFGHLKTDDGGKGWGAGSARMVTSRDKGPV</sequence>
<evidence type="ECO:0000256" key="1">
    <source>
        <dbReference type="SAM" id="MobiDB-lite"/>
    </source>
</evidence>
<name>A0AAV2GDH0_9ROSI</name>
<feature type="region of interest" description="Disordered" evidence="1">
    <location>
        <begin position="190"/>
        <end position="231"/>
    </location>
</feature>
<protein>
    <submittedName>
        <fullName evidence="2">Uncharacterized protein</fullName>
    </submittedName>
</protein>
<evidence type="ECO:0000313" key="2">
    <source>
        <dbReference type="EMBL" id="CAL1408232.1"/>
    </source>
</evidence>
<evidence type="ECO:0000313" key="3">
    <source>
        <dbReference type="Proteomes" id="UP001497516"/>
    </source>
</evidence>
<accession>A0AAV2GDH0</accession>
<keyword evidence="3" id="KW-1185">Reference proteome</keyword>
<dbReference type="EMBL" id="OZ034821">
    <property type="protein sequence ID" value="CAL1408232.1"/>
    <property type="molecule type" value="Genomic_DNA"/>
</dbReference>
<dbReference type="Proteomes" id="UP001497516">
    <property type="component" value="Chromosome 8"/>
</dbReference>
<dbReference type="AlphaFoldDB" id="A0AAV2GDH0"/>
<reference evidence="2 3" key="1">
    <citation type="submission" date="2024-04" db="EMBL/GenBank/DDBJ databases">
        <authorList>
            <person name="Fracassetti M."/>
        </authorList>
    </citation>
    <scope>NUCLEOTIDE SEQUENCE [LARGE SCALE GENOMIC DNA]</scope>
</reference>
<gene>
    <name evidence="2" type="ORF">LTRI10_LOCUS47843</name>
</gene>
<feature type="region of interest" description="Disordered" evidence="1">
    <location>
        <begin position="56"/>
        <end position="82"/>
    </location>
</feature>